<dbReference type="EMBL" id="JAMQKB010000001">
    <property type="protein sequence ID" value="MDC3422902.1"/>
    <property type="molecule type" value="Genomic_DNA"/>
</dbReference>
<evidence type="ECO:0000256" key="1">
    <source>
        <dbReference type="ARBA" id="ARBA00001968"/>
    </source>
</evidence>
<dbReference type="EC" id="4.2.1.113" evidence="5 6"/>
<dbReference type="SUPFAM" id="SSF51604">
    <property type="entry name" value="Enolase C-terminal domain-like"/>
    <property type="match status" value="1"/>
</dbReference>
<dbReference type="Proteomes" id="UP001145050">
    <property type="component" value="Unassembled WGS sequence"/>
</dbReference>
<gene>
    <name evidence="8" type="primary">menC</name>
    <name evidence="8" type="ORF">NC797_00085</name>
</gene>
<dbReference type="InterPro" id="IPR029065">
    <property type="entry name" value="Enolase_C-like"/>
</dbReference>
<name>A0A9X4AK48_9BACI</name>
<dbReference type="Gene3D" id="3.20.20.120">
    <property type="entry name" value="Enolase-like C-terminal domain"/>
    <property type="match status" value="1"/>
</dbReference>
<evidence type="ECO:0000256" key="6">
    <source>
        <dbReference type="NCBIfam" id="TIGR01928"/>
    </source>
</evidence>
<dbReference type="InterPro" id="IPR010197">
    <property type="entry name" value="OSBS/NAAAR"/>
</dbReference>
<dbReference type="SFLD" id="SFLDG00180">
    <property type="entry name" value="muconate_cycloisomerase"/>
    <property type="match status" value="1"/>
</dbReference>
<keyword evidence="3" id="KW-0460">Magnesium</keyword>
<dbReference type="SMART" id="SM00922">
    <property type="entry name" value="MR_MLE"/>
    <property type="match status" value="1"/>
</dbReference>
<dbReference type="NCBIfam" id="TIGR01928">
    <property type="entry name" value="menC_lowGC_arch"/>
    <property type="match status" value="1"/>
</dbReference>
<evidence type="ECO:0000313" key="9">
    <source>
        <dbReference type="Proteomes" id="UP001145050"/>
    </source>
</evidence>
<organism evidence="8 9">
    <name type="scientific">Terrihalobacillus insolitus</name>
    <dbReference type="NCBI Taxonomy" id="2950438"/>
    <lineage>
        <taxon>Bacteria</taxon>
        <taxon>Bacillati</taxon>
        <taxon>Bacillota</taxon>
        <taxon>Bacilli</taxon>
        <taxon>Bacillales</taxon>
        <taxon>Bacillaceae</taxon>
        <taxon>Terrihalobacillus</taxon>
    </lineage>
</organism>
<comment type="cofactor">
    <cofactor evidence="1">
        <name>a divalent metal cation</name>
        <dbReference type="ChEBI" id="CHEBI:60240"/>
    </cofactor>
</comment>
<keyword evidence="2" id="KW-0479">Metal-binding</keyword>
<dbReference type="Gene3D" id="3.30.390.10">
    <property type="entry name" value="Enolase-like, N-terminal domain"/>
    <property type="match status" value="1"/>
</dbReference>
<evidence type="ECO:0000256" key="4">
    <source>
        <dbReference type="ARBA" id="ARBA00023239"/>
    </source>
</evidence>
<dbReference type="InterPro" id="IPR018110">
    <property type="entry name" value="Mandel_Rmase/mucon_lact_enz_CS"/>
</dbReference>
<dbReference type="Pfam" id="PF13378">
    <property type="entry name" value="MR_MLE_C"/>
    <property type="match status" value="1"/>
</dbReference>
<proteinExistence type="predicted"/>
<dbReference type="GO" id="GO:0043748">
    <property type="term" value="F:O-succinylbenzoate synthase activity"/>
    <property type="evidence" value="ECO:0007669"/>
    <property type="project" value="UniProtKB-EC"/>
</dbReference>
<dbReference type="PANTHER" id="PTHR48073">
    <property type="entry name" value="O-SUCCINYLBENZOATE SYNTHASE-RELATED"/>
    <property type="match status" value="1"/>
</dbReference>
<dbReference type="InterPro" id="IPR013342">
    <property type="entry name" value="Mandelate_racemase_C"/>
</dbReference>
<keyword evidence="4 8" id="KW-0456">Lyase</keyword>
<feature type="domain" description="Mandelate racemase/muconate lactonizing enzyme C-terminal" evidence="7">
    <location>
        <begin position="140"/>
        <end position="232"/>
    </location>
</feature>
<protein>
    <recommendedName>
        <fullName evidence="5 6">o-succinylbenzoate synthase</fullName>
        <ecNumber evidence="5 6">4.2.1.113</ecNumber>
    </recommendedName>
</protein>
<dbReference type="CDD" id="cd03317">
    <property type="entry name" value="NAAAR"/>
    <property type="match status" value="1"/>
</dbReference>
<evidence type="ECO:0000256" key="3">
    <source>
        <dbReference type="ARBA" id="ARBA00022842"/>
    </source>
</evidence>
<dbReference type="RefSeq" id="WP_272434527.1">
    <property type="nucleotide sequence ID" value="NZ_JAMQKB010000001.1"/>
</dbReference>
<evidence type="ECO:0000256" key="2">
    <source>
        <dbReference type="ARBA" id="ARBA00022723"/>
    </source>
</evidence>
<dbReference type="InterPro" id="IPR029017">
    <property type="entry name" value="Enolase-like_N"/>
</dbReference>
<dbReference type="PROSITE" id="PS00908">
    <property type="entry name" value="MR_MLE_1"/>
    <property type="match status" value="1"/>
</dbReference>
<evidence type="ECO:0000313" key="8">
    <source>
        <dbReference type="EMBL" id="MDC3422902.1"/>
    </source>
</evidence>
<sequence>MNIKQIVMRRFSMKLLEPFSTHAETVIHREGIIIEAVDGEGRSGFGECVAFTTPFYTAETVDSAWTILSTLFIPIMKKQKIYHPSDLPIILQGFIGNQMAKAGLEAALWDLFAKQKSVSLATLIGGTRSEIETGVVISLTSDIKATIASYEQSGYKRYKVKVKKGKELDILTNIRDIAPELPIMIDANGGYEQKDLSLLEKMDDYQLLMMEQPFKAGDFYLHQELQQRMVTPICLDESIESYHDAYQAIQLGCCRVINVKIGRVGGLTEAIKIHDLCELHHIPVWCGGMLETGIARAHNIALASLPGFSIPGDISASNRYWERDIIDPEVTVHNGTISVPQKHGIGFEIDHDYLDYVTIQKEQF</sequence>
<dbReference type="AlphaFoldDB" id="A0A9X4AK48"/>
<dbReference type="GO" id="GO:0009063">
    <property type="term" value="P:amino acid catabolic process"/>
    <property type="evidence" value="ECO:0007669"/>
    <property type="project" value="InterPro"/>
</dbReference>
<dbReference type="SUPFAM" id="SSF54826">
    <property type="entry name" value="Enolase N-terminal domain-like"/>
    <property type="match status" value="1"/>
</dbReference>
<dbReference type="InterPro" id="IPR036849">
    <property type="entry name" value="Enolase-like_C_sf"/>
</dbReference>
<dbReference type="PANTHER" id="PTHR48073:SF5">
    <property type="entry name" value="O-SUCCINYLBENZOATE SYNTHASE"/>
    <property type="match status" value="1"/>
</dbReference>
<dbReference type="GO" id="GO:0016854">
    <property type="term" value="F:racemase and epimerase activity"/>
    <property type="evidence" value="ECO:0007669"/>
    <property type="project" value="UniProtKB-ARBA"/>
</dbReference>
<accession>A0A9X4AK48</accession>
<dbReference type="SFLD" id="SFLDS00001">
    <property type="entry name" value="Enolase"/>
    <property type="match status" value="1"/>
</dbReference>
<dbReference type="InterPro" id="IPR013341">
    <property type="entry name" value="Mandelate_racemase_N_dom"/>
</dbReference>
<evidence type="ECO:0000259" key="7">
    <source>
        <dbReference type="SMART" id="SM00922"/>
    </source>
</evidence>
<dbReference type="GO" id="GO:0046872">
    <property type="term" value="F:metal ion binding"/>
    <property type="evidence" value="ECO:0007669"/>
    <property type="project" value="UniProtKB-KW"/>
</dbReference>
<reference evidence="8" key="1">
    <citation type="submission" date="2022-06" db="EMBL/GenBank/DDBJ databases">
        <title>Aquibacillus sp. a new bacterium isolated from soil saline samples.</title>
        <authorList>
            <person name="Galisteo C."/>
            <person name="De La Haba R."/>
            <person name="Sanchez-Porro C."/>
            <person name="Ventosa A."/>
        </authorList>
    </citation>
    <scope>NUCLEOTIDE SEQUENCE</scope>
    <source>
        <strain evidence="8">3ASR75-11</strain>
    </source>
</reference>
<dbReference type="GO" id="GO:0009234">
    <property type="term" value="P:menaquinone biosynthetic process"/>
    <property type="evidence" value="ECO:0007669"/>
    <property type="project" value="UniProtKB-UniRule"/>
</dbReference>
<keyword evidence="9" id="KW-1185">Reference proteome</keyword>
<evidence type="ECO:0000256" key="5">
    <source>
        <dbReference type="ARBA" id="ARBA00029491"/>
    </source>
</evidence>
<comment type="caution">
    <text evidence="8">The sequence shown here is derived from an EMBL/GenBank/DDBJ whole genome shotgun (WGS) entry which is preliminary data.</text>
</comment>
<dbReference type="Pfam" id="PF02746">
    <property type="entry name" value="MR_MLE_N"/>
    <property type="match status" value="1"/>
</dbReference>
<dbReference type="SFLD" id="SFLDF00009">
    <property type="entry name" value="o-succinylbenzoate_synthase"/>
    <property type="match status" value="1"/>
</dbReference>